<feature type="domain" description="FAD/NAD(P)-binding" evidence="5">
    <location>
        <begin position="383"/>
        <end position="460"/>
    </location>
</feature>
<dbReference type="PANTHER" id="PTHR43100">
    <property type="entry name" value="GLUTAMATE SYNTHASE [NADPH] SMALL CHAIN"/>
    <property type="match status" value="1"/>
</dbReference>
<dbReference type="InterPro" id="IPR028261">
    <property type="entry name" value="DPD_II"/>
</dbReference>
<dbReference type="OrthoDB" id="9803192at2"/>
<dbReference type="InterPro" id="IPR023753">
    <property type="entry name" value="FAD/NAD-binding_dom"/>
</dbReference>
<dbReference type="Proteomes" id="UP000261828">
    <property type="component" value="Unassembled WGS sequence"/>
</dbReference>
<dbReference type="GO" id="GO:0006537">
    <property type="term" value="P:glutamate biosynthetic process"/>
    <property type="evidence" value="ECO:0007669"/>
    <property type="project" value="UniProtKB-KW"/>
</dbReference>
<dbReference type="Pfam" id="PF07992">
    <property type="entry name" value="Pyr_redox_2"/>
    <property type="match status" value="2"/>
</dbReference>
<keyword evidence="3" id="KW-0314">Glutamate biosynthesis</keyword>
<dbReference type="GO" id="GO:0051536">
    <property type="term" value="F:iron-sulfur cluster binding"/>
    <property type="evidence" value="ECO:0007669"/>
    <property type="project" value="InterPro"/>
</dbReference>
<evidence type="ECO:0000256" key="3">
    <source>
        <dbReference type="ARBA" id="ARBA00023164"/>
    </source>
</evidence>
<evidence type="ECO:0000259" key="6">
    <source>
        <dbReference type="Pfam" id="PF14691"/>
    </source>
</evidence>
<evidence type="ECO:0000313" key="8">
    <source>
        <dbReference type="Proteomes" id="UP000261828"/>
    </source>
</evidence>
<sequence length="488" mass="53701">MGKTTGFMEFDRKVETYAPVKERIKNYKEFTIPLKEDELKKQGARCMDCGIPFCHSGCPLGNLIPDFNDAVYQGKWEKAAKILHSTNNFPEFTGRLCPAPCEEACVLGINEDPVSIENIEKSIVETAFDKGWIKAEPPQKRTGKKVAVIGSGPAGLATAQQLNRAGHSVTVFERDEKIGGLLRYGIPDFKMEKHIIDRRLKIMEAEGITFKTGIHVGKDISATTLKQDFDALVLCGGATVRRELPIPGSDLNGVVQAMDFLPQNNRRVDGVPFKGKEILANGKHIIVIGGGDTGSDCIGTSIRQGANSVTNFEIMPMATTERPEGQPWPFWPMRLRTSTSHAEGAERFFSISTKKFLDDGKGNLQGLVTVEVEWQKKPGKRPVLKEIEGTEKEWKCDLALLALGFTGSETSISEQLGLEMDTRTNIKASVKDYKTNIPGVFVAGDQRRGQSLIVWAISEGRQAAHHVDAYLMGKSELPLKGNGDLPRV</sequence>
<dbReference type="EMBL" id="QTJX01000001">
    <property type="protein sequence ID" value="RDY60604.1"/>
    <property type="molecule type" value="Genomic_DNA"/>
</dbReference>
<dbReference type="InterPro" id="IPR036188">
    <property type="entry name" value="FAD/NAD-bd_sf"/>
</dbReference>
<dbReference type="Gene3D" id="3.40.50.720">
    <property type="entry name" value="NAD(P)-binding Rossmann-like Domain"/>
    <property type="match status" value="1"/>
</dbReference>
<dbReference type="AlphaFoldDB" id="A0A371JRZ6"/>
<dbReference type="PRINTS" id="PR00419">
    <property type="entry name" value="ADXRDTASE"/>
</dbReference>
<evidence type="ECO:0000313" key="7">
    <source>
        <dbReference type="EMBL" id="RDY60604.1"/>
    </source>
</evidence>
<dbReference type="PANTHER" id="PTHR43100:SF1">
    <property type="entry name" value="GLUTAMATE SYNTHASE [NADPH] SMALL CHAIN"/>
    <property type="match status" value="1"/>
</dbReference>
<evidence type="ECO:0000256" key="1">
    <source>
        <dbReference type="ARBA" id="ARBA00022605"/>
    </source>
</evidence>
<dbReference type="InterPro" id="IPR051394">
    <property type="entry name" value="Glutamate_Synthase"/>
</dbReference>
<gene>
    <name evidence="7" type="ORF">DX873_00005</name>
</gene>
<dbReference type="SUPFAM" id="SSF46548">
    <property type="entry name" value="alpha-helical ferredoxin"/>
    <property type="match status" value="1"/>
</dbReference>
<dbReference type="Pfam" id="PF14691">
    <property type="entry name" value="Fer4_20"/>
    <property type="match status" value="1"/>
</dbReference>
<keyword evidence="2" id="KW-0560">Oxidoreductase</keyword>
<reference evidence="7 8" key="1">
    <citation type="submission" date="2018-08" db="EMBL/GenBank/DDBJ databases">
        <title>Muricauda nanhaiensis sp. nov., isolated from seawater of the South China Sea.</title>
        <authorList>
            <person name="Dang Y."/>
        </authorList>
    </citation>
    <scope>NUCLEOTIDE SEQUENCE [LARGE SCALE GENOMIC DNA]</scope>
    <source>
        <strain evidence="7 8">SM1704</strain>
    </source>
</reference>
<dbReference type="GO" id="GO:0016639">
    <property type="term" value="F:oxidoreductase activity, acting on the CH-NH2 group of donors, NAD or NADP as acceptor"/>
    <property type="evidence" value="ECO:0007669"/>
    <property type="project" value="InterPro"/>
</dbReference>
<evidence type="ECO:0000259" key="5">
    <source>
        <dbReference type="Pfam" id="PF07992"/>
    </source>
</evidence>
<comment type="caution">
    <text evidence="7">The sequence shown here is derived from an EMBL/GenBank/DDBJ whole genome shotgun (WGS) entry which is preliminary data.</text>
</comment>
<dbReference type="Gene3D" id="3.50.50.60">
    <property type="entry name" value="FAD/NAD(P)-binding domain"/>
    <property type="match status" value="1"/>
</dbReference>
<dbReference type="InterPro" id="IPR006005">
    <property type="entry name" value="Glut_synth_ssu1"/>
</dbReference>
<dbReference type="InterPro" id="IPR009051">
    <property type="entry name" value="Helical_ferredxn"/>
</dbReference>
<dbReference type="NCBIfam" id="TIGR01317">
    <property type="entry name" value="GOGAT_sm_gam"/>
    <property type="match status" value="1"/>
</dbReference>
<dbReference type="SUPFAM" id="SSF51971">
    <property type="entry name" value="Nucleotide-binding domain"/>
    <property type="match status" value="2"/>
</dbReference>
<keyword evidence="1" id="KW-0028">Amino-acid biosynthesis</keyword>
<evidence type="ECO:0000256" key="4">
    <source>
        <dbReference type="ARBA" id="ARBA00029440"/>
    </source>
</evidence>
<organism evidence="7 8">
    <name type="scientific">Flagellimonas nanhaiensis</name>
    <dbReference type="NCBI Taxonomy" id="2292706"/>
    <lineage>
        <taxon>Bacteria</taxon>
        <taxon>Pseudomonadati</taxon>
        <taxon>Bacteroidota</taxon>
        <taxon>Flavobacteriia</taxon>
        <taxon>Flavobacteriales</taxon>
        <taxon>Flavobacteriaceae</taxon>
        <taxon>Flagellimonas</taxon>
    </lineage>
</organism>
<comment type="pathway">
    <text evidence="4">Amino-acid biosynthesis.</text>
</comment>
<feature type="domain" description="Dihydroprymidine dehydrogenase" evidence="6">
    <location>
        <begin position="23"/>
        <end position="131"/>
    </location>
</feature>
<name>A0A371JRZ6_9FLAO</name>
<keyword evidence="8" id="KW-1185">Reference proteome</keyword>
<proteinExistence type="predicted"/>
<evidence type="ECO:0000256" key="2">
    <source>
        <dbReference type="ARBA" id="ARBA00023002"/>
    </source>
</evidence>
<feature type="domain" description="FAD/NAD(P)-binding" evidence="5">
    <location>
        <begin position="144"/>
        <end position="316"/>
    </location>
</feature>
<accession>A0A371JRZ6</accession>
<dbReference type="Gene3D" id="1.10.1060.10">
    <property type="entry name" value="Alpha-helical ferredoxin"/>
    <property type="match status" value="1"/>
</dbReference>
<protein>
    <submittedName>
        <fullName evidence="7">Glutamate synthase subunit beta</fullName>
    </submittedName>
</protein>
<dbReference type="RefSeq" id="WP_116182492.1">
    <property type="nucleotide sequence ID" value="NZ_QTJX01000001.1"/>
</dbReference>